<name>A0A9W7SUX0_9PEZI</name>
<protein>
    <recommendedName>
        <fullName evidence="3">F-box domain-containing protein</fullName>
    </recommendedName>
</protein>
<dbReference type="AlphaFoldDB" id="A0A9W7SUX0"/>
<accession>A0A9W7SUX0</accession>
<comment type="caution">
    <text evidence="1">The sequence shown here is derived from an EMBL/GenBank/DDBJ whole genome shotgun (WGS) entry which is preliminary data.</text>
</comment>
<sequence length="227" mass="24889">MSTTTRTPPPTTSPLLNLPPELRNAIYDHLASSPQPIDLQSGGDPSRLSTHCAPLAGVCHQLRQEFSAAYHATTLAHAHTITIHNTDLAAKPFLRTLSRLPAPADTNPHRAISLHLHLTNALRPTDITAFVAHLAAAAITPPSSSSAGAQISYGLSFDPKAFDLYSFRIVFARLAKRYRFHRCDAEQRVWEQVYWAFAEAAERVDGVRVRQYALGQWRGSGGGICFV</sequence>
<dbReference type="Proteomes" id="UP001138500">
    <property type="component" value="Unassembled WGS sequence"/>
</dbReference>
<gene>
    <name evidence="1" type="ORF">Tdes44962_MAKER08939</name>
</gene>
<keyword evidence="2" id="KW-1185">Reference proteome</keyword>
<reference evidence="1 2" key="2">
    <citation type="journal article" date="2021" name="Curr. Genet.">
        <title>Genetic response to nitrogen starvation in the aggressive Eucalyptus foliar pathogen Teratosphaeria destructans.</title>
        <authorList>
            <person name="Havenga M."/>
            <person name="Wingfield B.D."/>
            <person name="Wingfield M.J."/>
            <person name="Dreyer L.L."/>
            <person name="Roets F."/>
            <person name="Aylward J."/>
        </authorList>
    </citation>
    <scope>NUCLEOTIDE SEQUENCE [LARGE SCALE GENOMIC DNA]</scope>
    <source>
        <strain evidence="1">CMW44962</strain>
    </source>
</reference>
<evidence type="ECO:0000313" key="2">
    <source>
        <dbReference type="Proteomes" id="UP001138500"/>
    </source>
</evidence>
<evidence type="ECO:0000313" key="1">
    <source>
        <dbReference type="EMBL" id="KAH9831302.1"/>
    </source>
</evidence>
<evidence type="ECO:0008006" key="3">
    <source>
        <dbReference type="Google" id="ProtNLM"/>
    </source>
</evidence>
<organism evidence="1 2">
    <name type="scientific">Teratosphaeria destructans</name>
    <dbReference type="NCBI Taxonomy" id="418781"/>
    <lineage>
        <taxon>Eukaryota</taxon>
        <taxon>Fungi</taxon>
        <taxon>Dikarya</taxon>
        <taxon>Ascomycota</taxon>
        <taxon>Pezizomycotina</taxon>
        <taxon>Dothideomycetes</taxon>
        <taxon>Dothideomycetidae</taxon>
        <taxon>Mycosphaerellales</taxon>
        <taxon>Teratosphaeriaceae</taxon>
        <taxon>Teratosphaeria</taxon>
    </lineage>
</organism>
<proteinExistence type="predicted"/>
<reference evidence="1 2" key="1">
    <citation type="journal article" date="2018" name="IMA Fungus">
        <title>IMA Genome-F 10: Nine draft genome sequences of Claviceps purpurea s.lat., including C. arundinis, C. humidiphila, and C. cf. spartinae, pseudomolecules for the pitch canker pathogen Fusarium circinatum, draft genome of Davidsoniella eucalypti, Grosmannia galeiformis, Quambalaria eucalypti, and Teratosphaeria destructans.</title>
        <authorList>
            <person name="Wingfield B.D."/>
            <person name="Liu M."/>
            <person name="Nguyen H.D."/>
            <person name="Lane F.A."/>
            <person name="Morgan S.W."/>
            <person name="De Vos L."/>
            <person name="Wilken P.M."/>
            <person name="Duong T.A."/>
            <person name="Aylward J."/>
            <person name="Coetzee M.P."/>
            <person name="Dadej K."/>
            <person name="De Beer Z.W."/>
            <person name="Findlay W."/>
            <person name="Havenga M."/>
            <person name="Kolarik M."/>
            <person name="Menzies J.G."/>
            <person name="Naidoo K."/>
            <person name="Pochopski O."/>
            <person name="Shoukouhi P."/>
            <person name="Santana Q.C."/>
            <person name="Seifert K.A."/>
            <person name="Soal N."/>
            <person name="Steenkamp E.T."/>
            <person name="Tatham C.T."/>
            <person name="van der Nest M.A."/>
            <person name="Wingfield M.J."/>
        </authorList>
    </citation>
    <scope>NUCLEOTIDE SEQUENCE [LARGE SCALE GENOMIC DNA]</scope>
    <source>
        <strain evidence="1">CMW44962</strain>
    </source>
</reference>
<dbReference type="OrthoDB" id="4133832at2759"/>
<dbReference type="EMBL" id="RIBY02001202">
    <property type="protein sequence ID" value="KAH9831302.1"/>
    <property type="molecule type" value="Genomic_DNA"/>
</dbReference>